<gene>
    <name evidence="4" type="primary">nudJ</name>
    <name evidence="6" type="ORF">THIOM_005733</name>
</gene>
<protein>
    <recommendedName>
        <fullName evidence="3 4">Phosphatase NudJ</fullName>
        <ecNumber evidence="4">3.6.1.-</ecNumber>
    </recommendedName>
</protein>
<dbReference type="PANTHER" id="PTHR43222:SF11">
    <property type="entry name" value="PHOSPHATASE NUDJ"/>
    <property type="match status" value="1"/>
</dbReference>
<dbReference type="GO" id="GO:0004787">
    <property type="term" value="F:thiamine diphosphate phosphatase activity"/>
    <property type="evidence" value="ECO:0007669"/>
    <property type="project" value="InterPro"/>
</dbReference>
<evidence type="ECO:0000313" key="7">
    <source>
        <dbReference type="Proteomes" id="UP000076962"/>
    </source>
</evidence>
<dbReference type="Proteomes" id="UP000076962">
    <property type="component" value="Unassembled WGS sequence"/>
</dbReference>
<keyword evidence="4 6" id="KW-0378">Hydrolase</keyword>
<dbReference type="InterPro" id="IPR015797">
    <property type="entry name" value="NUDIX_hydrolase-like_dom_sf"/>
</dbReference>
<evidence type="ECO:0000259" key="5">
    <source>
        <dbReference type="PROSITE" id="PS51462"/>
    </source>
</evidence>
<evidence type="ECO:0000256" key="3">
    <source>
        <dbReference type="ARBA" id="ARBA00015552"/>
    </source>
</evidence>
<keyword evidence="4" id="KW-0460">Magnesium</keyword>
<name>A0A176RSD1_9GAMM</name>
<dbReference type="PROSITE" id="PS51462">
    <property type="entry name" value="NUDIX"/>
    <property type="match status" value="1"/>
</dbReference>
<proteinExistence type="inferred from homology"/>
<evidence type="ECO:0000313" key="6">
    <source>
        <dbReference type="EMBL" id="OAD18663.1"/>
    </source>
</evidence>
<dbReference type="AlphaFoldDB" id="A0A176RSD1"/>
<dbReference type="Gene3D" id="3.90.79.10">
    <property type="entry name" value="Nucleoside Triphosphate Pyrophosphohydrolase"/>
    <property type="match status" value="1"/>
</dbReference>
<dbReference type="InterPro" id="IPR033713">
    <property type="entry name" value="NudJ"/>
</dbReference>
<keyword evidence="7" id="KW-1185">Reference proteome</keyword>
<dbReference type="GO" id="GO:0017110">
    <property type="term" value="F:nucleoside diphosphate phosphatase activity"/>
    <property type="evidence" value="ECO:0007669"/>
    <property type="project" value="InterPro"/>
</dbReference>
<evidence type="ECO:0000256" key="1">
    <source>
        <dbReference type="ARBA" id="ARBA00007608"/>
    </source>
</evidence>
<dbReference type="InterPro" id="IPR000086">
    <property type="entry name" value="NUDIX_hydrolase_dom"/>
</dbReference>
<dbReference type="SUPFAM" id="SSF55811">
    <property type="entry name" value="Nudix"/>
    <property type="match status" value="1"/>
</dbReference>
<accession>A0A176RSD1</accession>
<reference evidence="6 7" key="1">
    <citation type="submission" date="2016-05" db="EMBL/GenBank/DDBJ databases">
        <title>Single-cell genome of chain-forming Candidatus Thiomargarita nelsonii and comparison to other large sulfur-oxidizing bacteria.</title>
        <authorList>
            <person name="Winkel M."/>
            <person name="Salman V."/>
            <person name="Woyke T."/>
            <person name="Schulz-Vogt H."/>
            <person name="Richter M."/>
            <person name="Flood B."/>
            <person name="Bailey J."/>
            <person name="Amann R."/>
            <person name="Mussmann M."/>
        </authorList>
    </citation>
    <scope>NUCLEOTIDE SEQUENCE [LARGE SCALE GENOMIC DNA]</scope>
    <source>
        <strain evidence="6 7">THI036</strain>
    </source>
</reference>
<comment type="caution">
    <text evidence="6">The sequence shown here is derived from an EMBL/GenBank/DDBJ whole genome shotgun (WGS) entry which is preliminary data.</text>
</comment>
<comment type="subunit">
    <text evidence="2 4">Monomer.</text>
</comment>
<comment type="similarity">
    <text evidence="1 4">Belongs to the Nudix hydrolase family. NudJ subfamily.</text>
</comment>
<dbReference type="EMBL" id="LUTY01003143">
    <property type="protein sequence ID" value="OAD18663.1"/>
    <property type="molecule type" value="Genomic_DNA"/>
</dbReference>
<evidence type="ECO:0000256" key="2">
    <source>
        <dbReference type="ARBA" id="ARBA00011245"/>
    </source>
</evidence>
<dbReference type="PANTHER" id="PTHR43222">
    <property type="entry name" value="NUDIX HYDROLASE 23"/>
    <property type="match status" value="1"/>
</dbReference>
<evidence type="ECO:0000256" key="4">
    <source>
        <dbReference type="RuleBase" id="RU364043"/>
    </source>
</evidence>
<organism evidence="6 7">
    <name type="scientific">Candidatus Thiomargarita nelsonii</name>
    <dbReference type="NCBI Taxonomy" id="1003181"/>
    <lineage>
        <taxon>Bacteria</taxon>
        <taxon>Pseudomonadati</taxon>
        <taxon>Pseudomonadota</taxon>
        <taxon>Gammaproteobacteria</taxon>
        <taxon>Thiotrichales</taxon>
        <taxon>Thiotrichaceae</taxon>
        <taxon>Thiomargarita</taxon>
    </lineage>
</organism>
<dbReference type="EC" id="3.6.1.-" evidence="4"/>
<feature type="domain" description="Nudix hydrolase" evidence="5">
    <location>
        <begin position="15"/>
        <end position="143"/>
    </location>
</feature>
<dbReference type="Pfam" id="PF00293">
    <property type="entry name" value="NUDIX"/>
    <property type="match status" value="1"/>
</dbReference>
<comment type="cofactor">
    <cofactor evidence="4">
        <name>Mg(2+)</name>
        <dbReference type="ChEBI" id="CHEBI:18420"/>
    </cofactor>
</comment>
<sequence length="191" mass="22151">MRSTLHERWINMDWTPHITVAAIIESEQGFLLIEESSDGATVFNQPAGHWDEGETLIEAVARETLEESAWHFEPQAIVGIYQYTSPTNQTTYLRVCYCGRHHSHAPDRALDTGILRTVWLTRDEIANLPNLRSPMVLRCIARFYLVEASRRLGDSWKLSLDVYIYSDIPTDDLAYGFRHEDFVQLELAWYF</sequence>
<dbReference type="CDD" id="cd03675">
    <property type="entry name" value="NUDIX_Hydrolase"/>
    <property type="match status" value="1"/>
</dbReference>
<dbReference type="GO" id="GO:0017111">
    <property type="term" value="F:ribonucleoside triphosphate phosphatase activity"/>
    <property type="evidence" value="ECO:0007669"/>
    <property type="project" value="InterPro"/>
</dbReference>